<organism evidence="3 5">
    <name type="scientific">Rhizophagus clarus</name>
    <dbReference type="NCBI Taxonomy" id="94130"/>
    <lineage>
        <taxon>Eukaryota</taxon>
        <taxon>Fungi</taxon>
        <taxon>Fungi incertae sedis</taxon>
        <taxon>Mucoromycota</taxon>
        <taxon>Glomeromycotina</taxon>
        <taxon>Glomeromycetes</taxon>
        <taxon>Glomerales</taxon>
        <taxon>Glomeraceae</taxon>
        <taxon>Rhizophagus</taxon>
    </lineage>
</organism>
<evidence type="ECO:0000313" key="5">
    <source>
        <dbReference type="Proteomes" id="UP000247702"/>
    </source>
</evidence>
<feature type="transmembrane region" description="Helical" evidence="1">
    <location>
        <begin position="329"/>
        <end position="350"/>
    </location>
</feature>
<keyword evidence="2" id="KW-0732">Signal</keyword>
<evidence type="ECO:0000256" key="1">
    <source>
        <dbReference type="SAM" id="Phobius"/>
    </source>
</evidence>
<dbReference type="OrthoDB" id="2325472at2759"/>
<dbReference type="EMBL" id="BLAL01000053">
    <property type="protein sequence ID" value="GES81159.1"/>
    <property type="molecule type" value="Genomic_DNA"/>
</dbReference>
<accession>A0A2Z6SFH5</accession>
<reference evidence="4" key="2">
    <citation type="submission" date="2019-10" db="EMBL/GenBank/DDBJ databases">
        <title>Conservation and host-specific expression of non-tandemly repeated heterogenous ribosome RNA gene in arbuscular mycorrhizal fungi.</title>
        <authorList>
            <person name="Maeda T."/>
            <person name="Kobayashi Y."/>
            <person name="Nakagawa T."/>
            <person name="Ezawa T."/>
            <person name="Yamaguchi K."/>
            <person name="Bino T."/>
            <person name="Nishimoto Y."/>
            <person name="Shigenobu S."/>
            <person name="Kawaguchi M."/>
        </authorList>
    </citation>
    <scope>NUCLEOTIDE SEQUENCE</scope>
    <source>
        <strain evidence="4">HR1</strain>
    </source>
</reference>
<feature type="chain" id="PRO_5036327612" evidence="2">
    <location>
        <begin position="24"/>
        <end position="371"/>
    </location>
</feature>
<evidence type="ECO:0000313" key="4">
    <source>
        <dbReference type="EMBL" id="GES81159.1"/>
    </source>
</evidence>
<feature type="transmembrane region" description="Helical" evidence="1">
    <location>
        <begin position="194"/>
        <end position="214"/>
    </location>
</feature>
<name>A0A2Z6SFH5_9GLOM</name>
<protein>
    <submittedName>
        <fullName evidence="4">Glycosyltransferase family 2 protein</fullName>
    </submittedName>
</protein>
<keyword evidence="1" id="KW-0812">Transmembrane</keyword>
<keyword evidence="1" id="KW-0472">Membrane</keyword>
<gene>
    <name evidence="4" type="ORF">RCL2_000841600</name>
    <name evidence="3" type="ORF">RclHR1_00980012</name>
</gene>
<evidence type="ECO:0000313" key="3">
    <source>
        <dbReference type="EMBL" id="GBC10635.1"/>
    </source>
</evidence>
<keyword evidence="5" id="KW-1185">Reference proteome</keyword>
<feature type="signal peptide" evidence="2">
    <location>
        <begin position="1"/>
        <end position="23"/>
    </location>
</feature>
<feature type="transmembrane region" description="Helical" evidence="1">
    <location>
        <begin position="220"/>
        <end position="245"/>
    </location>
</feature>
<dbReference type="EMBL" id="BEXD01004403">
    <property type="protein sequence ID" value="GBC10635.1"/>
    <property type="molecule type" value="Genomic_DNA"/>
</dbReference>
<dbReference type="Proteomes" id="UP000615446">
    <property type="component" value="Unassembled WGS sequence"/>
</dbReference>
<feature type="transmembrane region" description="Helical" evidence="1">
    <location>
        <begin position="163"/>
        <end position="182"/>
    </location>
</feature>
<sequence>MIVYFPKLLITVLLLFLIDITNSQLPTVIAPGSGNNNEPGDTSATLLLTPSGTKNYLENRKAYVNDMSNEISMTLSIKGRIFIPYDRYQYKKNTSEDQILLLVNIKGTKIPNQPSSFTLRNYLNNSITYRDLSYISIGPHTKDIDPTYGAPENPHLWDISRNTLIGVVSGLSFLLIIWFVAANKFPEGENFSTIIFFPLILIDFMLDIVVLGVHGRDLKWFYICGLVFLLIPIFFNIMTSLYLISNQLKSSRATEQWWYNNLITALVFAFLSFIDLEALNVITSRCAGDETLNARFTEDGRKRINRSIVIIAFIEDVPQLIIYVLYQRYTVIPAIIPILVLFSACIVLLFKICYRGITKELDIFQKHLMTF</sequence>
<feature type="transmembrane region" description="Helical" evidence="1">
    <location>
        <begin position="257"/>
        <end position="274"/>
    </location>
</feature>
<keyword evidence="4" id="KW-0808">Transferase</keyword>
<dbReference type="STRING" id="94130.A0A2Z6SFH5"/>
<dbReference type="AlphaFoldDB" id="A0A2Z6SFH5"/>
<evidence type="ECO:0000256" key="2">
    <source>
        <dbReference type="SAM" id="SignalP"/>
    </source>
</evidence>
<reference evidence="3 5" key="1">
    <citation type="submission" date="2017-11" db="EMBL/GenBank/DDBJ databases">
        <title>The genome of Rhizophagus clarus HR1 reveals common genetic basis of auxotrophy among arbuscular mycorrhizal fungi.</title>
        <authorList>
            <person name="Kobayashi Y."/>
        </authorList>
    </citation>
    <scope>NUCLEOTIDE SEQUENCE [LARGE SCALE GENOMIC DNA]</scope>
    <source>
        <strain evidence="3 5">HR1</strain>
    </source>
</reference>
<proteinExistence type="predicted"/>
<comment type="caution">
    <text evidence="3">The sequence shown here is derived from an EMBL/GenBank/DDBJ whole genome shotgun (WGS) entry which is preliminary data.</text>
</comment>
<dbReference type="Proteomes" id="UP000247702">
    <property type="component" value="Unassembled WGS sequence"/>
</dbReference>
<keyword evidence="1" id="KW-1133">Transmembrane helix</keyword>
<dbReference type="GO" id="GO:0016740">
    <property type="term" value="F:transferase activity"/>
    <property type="evidence" value="ECO:0007669"/>
    <property type="project" value="UniProtKB-KW"/>
</dbReference>